<protein>
    <submittedName>
        <fullName evidence="2">Uncharacterized protein</fullName>
    </submittedName>
</protein>
<dbReference type="EMBL" id="BAAAZG010000006">
    <property type="protein sequence ID" value="GAA4063956.1"/>
    <property type="molecule type" value="Genomic_DNA"/>
</dbReference>
<feature type="region of interest" description="Disordered" evidence="1">
    <location>
        <begin position="227"/>
        <end position="257"/>
    </location>
</feature>
<feature type="compositionally biased region" description="Low complexity" evidence="1">
    <location>
        <begin position="227"/>
        <end position="246"/>
    </location>
</feature>
<comment type="caution">
    <text evidence="2">The sequence shown here is derived from an EMBL/GenBank/DDBJ whole genome shotgun (WGS) entry which is preliminary data.</text>
</comment>
<keyword evidence="3" id="KW-1185">Reference proteome</keyword>
<evidence type="ECO:0000313" key="3">
    <source>
        <dbReference type="Proteomes" id="UP001500683"/>
    </source>
</evidence>
<evidence type="ECO:0000256" key="1">
    <source>
        <dbReference type="SAM" id="MobiDB-lite"/>
    </source>
</evidence>
<gene>
    <name evidence="2" type="ORF">GCM10022214_17040</name>
</gene>
<dbReference type="Proteomes" id="UP001500683">
    <property type="component" value="Unassembled WGS sequence"/>
</dbReference>
<sequence>MVTPYSHPMVEQVAATDGTRTAIIVRERVPGRAVAPPRPVPVTAAELDEIAAAAREWPVDFVLIETAEHRPVRVTAGAARTTPLFLTHRDGVLHGSWDMADLRPFTTALNPKEATRMLVYRPRYSSDTAFAGIHRLTERATATFGGDLVITYPEPIVHAQPLDLADDADVLAAFVDRIDAALDARPLDPDATLVHLTGGLDSGSIGTRMARRWPGRIDTATLIGSAPAANSRSGAAPRSAPASRSATGTFSWTRVTC</sequence>
<reference evidence="3" key="1">
    <citation type="journal article" date="2019" name="Int. J. Syst. Evol. Microbiol.">
        <title>The Global Catalogue of Microorganisms (GCM) 10K type strain sequencing project: providing services to taxonomists for standard genome sequencing and annotation.</title>
        <authorList>
            <consortium name="The Broad Institute Genomics Platform"/>
            <consortium name="The Broad Institute Genome Sequencing Center for Infectious Disease"/>
            <person name="Wu L."/>
            <person name="Ma J."/>
        </authorList>
    </citation>
    <scope>NUCLEOTIDE SEQUENCE [LARGE SCALE GENOMIC DNA]</scope>
    <source>
        <strain evidence="3">JCM 16702</strain>
    </source>
</reference>
<proteinExistence type="predicted"/>
<name>A0ABP7VCE4_9ACTN</name>
<feature type="compositionally biased region" description="Polar residues" evidence="1">
    <location>
        <begin position="247"/>
        <end position="257"/>
    </location>
</feature>
<organism evidence="2 3">
    <name type="scientific">Actinomadura miaoliensis</name>
    <dbReference type="NCBI Taxonomy" id="430685"/>
    <lineage>
        <taxon>Bacteria</taxon>
        <taxon>Bacillati</taxon>
        <taxon>Actinomycetota</taxon>
        <taxon>Actinomycetes</taxon>
        <taxon>Streptosporangiales</taxon>
        <taxon>Thermomonosporaceae</taxon>
        <taxon>Actinomadura</taxon>
    </lineage>
</organism>
<accession>A0ABP7VCE4</accession>
<evidence type="ECO:0000313" key="2">
    <source>
        <dbReference type="EMBL" id="GAA4063956.1"/>
    </source>
</evidence>